<dbReference type="Pfam" id="PF00571">
    <property type="entry name" value="CBS"/>
    <property type="match status" value="2"/>
</dbReference>
<evidence type="ECO:0000313" key="4">
    <source>
        <dbReference type="EMBL" id="PWQ94351.1"/>
    </source>
</evidence>
<dbReference type="GO" id="GO:0008773">
    <property type="term" value="F:[protein-PII] uridylyltransferase activity"/>
    <property type="evidence" value="ECO:0007669"/>
    <property type="project" value="InterPro"/>
</dbReference>
<dbReference type="SUPFAM" id="SSF51206">
    <property type="entry name" value="cAMP-binding domain-like"/>
    <property type="match status" value="1"/>
</dbReference>
<evidence type="ECO:0000256" key="2">
    <source>
        <dbReference type="PROSITE-ProRule" id="PRU00703"/>
    </source>
</evidence>
<dbReference type="InterPro" id="IPR014710">
    <property type="entry name" value="RmlC-like_jellyroll"/>
</dbReference>
<dbReference type="SMART" id="SM00116">
    <property type="entry name" value="CBS"/>
    <property type="match status" value="2"/>
</dbReference>
<evidence type="ECO:0000313" key="5">
    <source>
        <dbReference type="Proteomes" id="UP000245539"/>
    </source>
</evidence>
<dbReference type="InterPro" id="IPR018821">
    <property type="entry name" value="DUF294_put_nucleoTrafse_sb-bd"/>
</dbReference>
<dbReference type="InterPro" id="IPR000644">
    <property type="entry name" value="CBS_dom"/>
</dbReference>
<dbReference type="SUPFAM" id="SSF54631">
    <property type="entry name" value="CBS-domain pair"/>
    <property type="match status" value="1"/>
</dbReference>
<gene>
    <name evidence="4" type="ORF">DKW60_17095</name>
</gene>
<dbReference type="Proteomes" id="UP000245539">
    <property type="component" value="Unassembled WGS sequence"/>
</dbReference>
<feature type="domain" description="CBS" evidence="3">
    <location>
        <begin position="161"/>
        <end position="218"/>
    </location>
</feature>
<evidence type="ECO:0000256" key="1">
    <source>
        <dbReference type="ARBA" id="ARBA00022737"/>
    </source>
</evidence>
<dbReference type="EMBL" id="QGKM01000056">
    <property type="protein sequence ID" value="PWQ94351.1"/>
    <property type="molecule type" value="Genomic_DNA"/>
</dbReference>
<dbReference type="InterPro" id="IPR018490">
    <property type="entry name" value="cNMP-bd_dom_sf"/>
</dbReference>
<evidence type="ECO:0000259" key="3">
    <source>
        <dbReference type="PROSITE" id="PS51371"/>
    </source>
</evidence>
<keyword evidence="1" id="KW-0677">Repeat</keyword>
<comment type="caution">
    <text evidence="4">The sequence shown here is derived from an EMBL/GenBank/DDBJ whole genome shotgun (WGS) entry which is preliminary data.</text>
</comment>
<organism evidence="4 5">
    <name type="scientific">Leucothrix pacifica</name>
    <dbReference type="NCBI Taxonomy" id="1247513"/>
    <lineage>
        <taxon>Bacteria</taxon>
        <taxon>Pseudomonadati</taxon>
        <taxon>Pseudomonadota</taxon>
        <taxon>Gammaproteobacteria</taxon>
        <taxon>Thiotrichales</taxon>
        <taxon>Thiotrichaceae</taxon>
        <taxon>Leucothrix</taxon>
    </lineage>
</organism>
<keyword evidence="2" id="KW-0129">CBS domain</keyword>
<dbReference type="InterPro" id="IPR046342">
    <property type="entry name" value="CBS_dom_sf"/>
</dbReference>
<accession>A0A317C7V7</accession>
<dbReference type="CDD" id="cd05401">
    <property type="entry name" value="NT_GlnE_GlnD_like"/>
    <property type="match status" value="1"/>
</dbReference>
<dbReference type="AlphaFoldDB" id="A0A317C7V7"/>
<dbReference type="OrthoDB" id="9808528at2"/>
<dbReference type="InterPro" id="IPR005105">
    <property type="entry name" value="GlnD_Uridyltrans_N"/>
</dbReference>
<dbReference type="PANTHER" id="PTHR48108">
    <property type="entry name" value="CBS DOMAIN-CONTAINING PROTEIN CBSX2, CHLOROPLASTIC"/>
    <property type="match status" value="1"/>
</dbReference>
<dbReference type="CDD" id="cd04587">
    <property type="entry name" value="CBS_pair_CAP-ED_NT_Pol-beta-like_DUF294_assoc"/>
    <property type="match status" value="1"/>
</dbReference>
<keyword evidence="5" id="KW-1185">Reference proteome</keyword>
<sequence length="617" mass="68285">MDIELKEICDFISKVTPLDRLPQSTLEQLTQEIRIRYLRRGTTVSAETESSRLMIIRKGAISLSSKSGRLIGKAAEGDLLTLLMTEPDTKEHSGEVTEDMLVYSLDTNALKDIATEPDSNQTVLDMVIKHIRGGLSQNLIKANTNSSTGSALIYNEIETIYSSPAITIASGSSILEASIKMSEHDVSSIMVTDTNGAAIGILTDTDIRRDCVATGMSTDAIADSIMTHSVRSIKPSSNAFDALMLMTRKGIHHLPVVDNNQLLGMITSTDLIKFESKNTVYLSTSIARAKDIATLAQESKVIPQLQVQLTDMDASADHIGKAVSAVNGAITRRLIELAEEKLGPPPVPYSWVAAGSQARREQTSHTDQDNALIISNDLDPKDIDWYTQLGTFVCDGLAECGFIHCPGNIMAMNPEYRQTQATWDKYFENWIDTPDPQALLNASTFFDFRTIHGEDYLLDEIRDRMLERSQKNTLFLGLLAKNALGLRPPLGFFRGFVLIEDGEHKDTLDLKLNGTAPIVDLARIYALAEGIKTVNTRERILQAAGTNSLSEDGAADLLAAFEFIGEQKIQHQTRQIKRNEKADNFLPPKDIPQLEREYLKDAFKVIQTMQNSIKMKY</sequence>
<feature type="domain" description="CBS" evidence="3">
    <location>
        <begin position="226"/>
        <end position="282"/>
    </location>
</feature>
<dbReference type="Pfam" id="PF10335">
    <property type="entry name" value="DUF294_C"/>
    <property type="match status" value="1"/>
</dbReference>
<reference evidence="4 5" key="1">
    <citation type="submission" date="2018-05" db="EMBL/GenBank/DDBJ databases">
        <title>Leucothrix arctica sp. nov., isolated from Arctic seawater.</title>
        <authorList>
            <person name="Choi A."/>
            <person name="Baek K."/>
        </authorList>
    </citation>
    <scope>NUCLEOTIDE SEQUENCE [LARGE SCALE GENOMIC DNA]</scope>
    <source>
        <strain evidence="4 5">JCM 18388</strain>
    </source>
</reference>
<dbReference type="PROSITE" id="PS51371">
    <property type="entry name" value="CBS"/>
    <property type="match status" value="2"/>
</dbReference>
<protein>
    <recommendedName>
        <fullName evidence="3">CBS domain-containing protein</fullName>
    </recommendedName>
</protein>
<name>A0A317C7V7_9GAMM</name>
<dbReference type="Pfam" id="PF03445">
    <property type="entry name" value="DUF294"/>
    <property type="match status" value="1"/>
</dbReference>
<proteinExistence type="predicted"/>
<dbReference type="Gene3D" id="2.60.120.10">
    <property type="entry name" value="Jelly Rolls"/>
    <property type="match status" value="1"/>
</dbReference>
<dbReference type="PANTHER" id="PTHR48108:SF31">
    <property type="entry name" value="CBS DOMAIN AND CYCLIC NUCLEOTIDE-REGULATED NUCLEOTIDYLTRANSFERASE"/>
    <property type="match status" value="1"/>
</dbReference>
<dbReference type="Gene3D" id="3.10.580.10">
    <property type="entry name" value="CBS-domain"/>
    <property type="match status" value="1"/>
</dbReference>
<dbReference type="RefSeq" id="WP_109838880.1">
    <property type="nucleotide sequence ID" value="NZ_QGKM01000056.1"/>
</dbReference>
<dbReference type="InterPro" id="IPR051462">
    <property type="entry name" value="CBS_domain-containing"/>
</dbReference>